<dbReference type="InterPro" id="IPR001412">
    <property type="entry name" value="aa-tRNA-synth_I_CS"/>
</dbReference>
<protein>
    <recommendedName>
        <fullName evidence="4">Lysine--tRNA ligase</fullName>
        <ecNumber evidence="3">6.1.1.6</ecNumber>
    </recommendedName>
    <alternativeName>
        <fullName evidence="11">Lysyl-tRNA synthetase</fullName>
    </alternativeName>
</protein>
<comment type="catalytic activity">
    <reaction evidence="12">
        <text>tRNA(Lys) + L-lysine + ATP = L-lysyl-tRNA(Lys) + AMP + diphosphate</text>
        <dbReference type="Rhea" id="RHEA:20792"/>
        <dbReference type="Rhea" id="RHEA-COMP:9696"/>
        <dbReference type="Rhea" id="RHEA-COMP:9697"/>
        <dbReference type="ChEBI" id="CHEBI:30616"/>
        <dbReference type="ChEBI" id="CHEBI:32551"/>
        <dbReference type="ChEBI" id="CHEBI:33019"/>
        <dbReference type="ChEBI" id="CHEBI:78442"/>
        <dbReference type="ChEBI" id="CHEBI:78529"/>
        <dbReference type="ChEBI" id="CHEBI:456215"/>
        <dbReference type="EC" id="6.1.1.6"/>
    </reaction>
</comment>
<dbReference type="SUPFAM" id="SSF52374">
    <property type="entry name" value="Nucleotidylyl transferase"/>
    <property type="match status" value="1"/>
</dbReference>
<evidence type="ECO:0000256" key="1">
    <source>
        <dbReference type="ARBA" id="ARBA00004496"/>
    </source>
</evidence>
<evidence type="ECO:0000256" key="2">
    <source>
        <dbReference type="ARBA" id="ARBA00005594"/>
    </source>
</evidence>
<dbReference type="PANTHER" id="PTHR37940">
    <property type="entry name" value="LYSINE--TRNA LIGASE"/>
    <property type="match status" value="1"/>
</dbReference>
<keyword evidence="7" id="KW-0547">Nucleotide-binding</keyword>
<evidence type="ECO:0000256" key="4">
    <source>
        <dbReference type="ARBA" id="ARBA00015745"/>
    </source>
</evidence>
<accession>A0A381VPD5</accession>
<dbReference type="InterPro" id="IPR020751">
    <property type="entry name" value="aa-tRNA-synth_I_codon-bd_sub2"/>
</dbReference>
<dbReference type="GO" id="GO:0005737">
    <property type="term" value="C:cytoplasm"/>
    <property type="evidence" value="ECO:0007669"/>
    <property type="project" value="UniProtKB-SubCell"/>
</dbReference>
<sequence>MNEIESLSQSSKSWPFIEALRIINNAKKNNKKVINLQTGYGPSGLPHIGTFGEVARTTMILNAIQSISNFEVDLIAFSDDMDGLRKVPDNVPNQDVLMNNLNKPLTSIPDPFGTHESFGSHNNNMLKEFLDQFNFKYSFKSATQLYKSGFFDEHIINVLENYEEVKEIVLPTLGEERRKTYSPLLPVCPDTGKVLEVEIKSIDKKNKSIIYDSNNKEYEALVTGGNCKLQWKVDWAMRWIALKIDYEMYGKDLIPTFQLSSKICKALGGKPPENFFYELFLDQNGEKISKSKGNGLTIEEWLSYAPEETLSYFMYQNPRRAKKLFFEIIPKSTDEFLSHVNKFNDQSLEERLDNPVWHIFNGKNDIGSIPISYNLILNLVAASGKDDPQIILDFIRKYKTDINDQSISFINKLIKGVIKYNKDIVSEKIKFRNPNNNEIKIFEDLVTRLKKLDLNVDAETIQTEIYQIGKDYKFENLRDWFKLIYQVLFGKEDGPRFGTFVAIYGIDKTIELINERIGNNN</sequence>
<name>A0A381VPD5_9ZZZZ</name>
<keyword evidence="6" id="KW-0436">Ligase</keyword>
<dbReference type="EMBL" id="UINC01009345">
    <property type="protein sequence ID" value="SVA41921.1"/>
    <property type="molecule type" value="Genomic_DNA"/>
</dbReference>
<keyword evidence="5" id="KW-0963">Cytoplasm</keyword>
<evidence type="ECO:0000256" key="8">
    <source>
        <dbReference type="ARBA" id="ARBA00022840"/>
    </source>
</evidence>
<keyword evidence="9" id="KW-0648">Protein biosynthesis</keyword>
<dbReference type="NCBIfam" id="NF001968">
    <property type="entry name" value="PRK00750.1-2"/>
    <property type="match status" value="1"/>
</dbReference>
<dbReference type="PANTHER" id="PTHR37940:SF1">
    <property type="entry name" value="LYSINE--TRNA LIGASE"/>
    <property type="match status" value="1"/>
</dbReference>
<proteinExistence type="inferred from homology"/>
<evidence type="ECO:0000256" key="6">
    <source>
        <dbReference type="ARBA" id="ARBA00022598"/>
    </source>
</evidence>
<dbReference type="Gene3D" id="1.10.10.350">
    <property type="match status" value="1"/>
</dbReference>
<dbReference type="InterPro" id="IPR002904">
    <property type="entry name" value="Lys-tRNA-ligase"/>
</dbReference>
<dbReference type="GO" id="GO:0004824">
    <property type="term" value="F:lysine-tRNA ligase activity"/>
    <property type="evidence" value="ECO:0007669"/>
    <property type="project" value="UniProtKB-EC"/>
</dbReference>
<dbReference type="NCBIfam" id="TIGR00467">
    <property type="entry name" value="lysS_arch"/>
    <property type="match status" value="1"/>
</dbReference>
<organism evidence="13">
    <name type="scientific">marine metagenome</name>
    <dbReference type="NCBI Taxonomy" id="408172"/>
    <lineage>
        <taxon>unclassified sequences</taxon>
        <taxon>metagenomes</taxon>
        <taxon>ecological metagenomes</taxon>
    </lineage>
</organism>
<dbReference type="GO" id="GO:0000049">
    <property type="term" value="F:tRNA binding"/>
    <property type="evidence" value="ECO:0007669"/>
    <property type="project" value="InterPro"/>
</dbReference>
<evidence type="ECO:0000256" key="11">
    <source>
        <dbReference type="ARBA" id="ARBA00030563"/>
    </source>
</evidence>
<dbReference type="SUPFAM" id="SSF48163">
    <property type="entry name" value="An anticodon-binding domain of class I aminoacyl-tRNA synthetases"/>
    <property type="match status" value="1"/>
</dbReference>
<keyword evidence="8" id="KW-0067">ATP-binding</keyword>
<comment type="subcellular location">
    <subcellularLocation>
        <location evidence="1">Cytoplasm</location>
    </subcellularLocation>
</comment>
<comment type="similarity">
    <text evidence="2">Belongs to the class-I aminoacyl-tRNA synthetase family.</text>
</comment>
<dbReference type="HAMAP" id="MF_00177">
    <property type="entry name" value="Lys_tRNA_synth_class1"/>
    <property type="match status" value="1"/>
</dbReference>
<dbReference type="GO" id="GO:0005524">
    <property type="term" value="F:ATP binding"/>
    <property type="evidence" value="ECO:0007669"/>
    <property type="project" value="UniProtKB-KW"/>
</dbReference>
<dbReference type="EC" id="6.1.1.6" evidence="3"/>
<evidence type="ECO:0000256" key="10">
    <source>
        <dbReference type="ARBA" id="ARBA00023146"/>
    </source>
</evidence>
<dbReference type="AlphaFoldDB" id="A0A381VPD5"/>
<gene>
    <name evidence="13" type="ORF">METZ01_LOCUS94775</name>
</gene>
<keyword evidence="10" id="KW-0030">Aminoacyl-tRNA synthetase</keyword>
<dbReference type="GO" id="GO:0006430">
    <property type="term" value="P:lysyl-tRNA aminoacylation"/>
    <property type="evidence" value="ECO:0007669"/>
    <property type="project" value="InterPro"/>
</dbReference>
<evidence type="ECO:0000256" key="5">
    <source>
        <dbReference type="ARBA" id="ARBA00022490"/>
    </source>
</evidence>
<dbReference type="Pfam" id="PF01921">
    <property type="entry name" value="tRNA-synt_1f"/>
    <property type="match status" value="1"/>
</dbReference>
<evidence type="ECO:0000256" key="3">
    <source>
        <dbReference type="ARBA" id="ARBA00013166"/>
    </source>
</evidence>
<dbReference type="PROSITE" id="PS00178">
    <property type="entry name" value="AA_TRNA_LIGASE_I"/>
    <property type="match status" value="1"/>
</dbReference>
<evidence type="ECO:0000256" key="9">
    <source>
        <dbReference type="ARBA" id="ARBA00022917"/>
    </source>
</evidence>
<reference evidence="13" key="1">
    <citation type="submission" date="2018-05" db="EMBL/GenBank/DDBJ databases">
        <authorList>
            <person name="Lanie J.A."/>
            <person name="Ng W.-L."/>
            <person name="Kazmierczak K.M."/>
            <person name="Andrzejewski T.M."/>
            <person name="Davidsen T.M."/>
            <person name="Wayne K.J."/>
            <person name="Tettelin H."/>
            <person name="Glass J.I."/>
            <person name="Rusch D."/>
            <person name="Podicherti R."/>
            <person name="Tsui H.-C.T."/>
            <person name="Winkler M.E."/>
        </authorList>
    </citation>
    <scope>NUCLEOTIDE SEQUENCE</scope>
</reference>
<evidence type="ECO:0000256" key="7">
    <source>
        <dbReference type="ARBA" id="ARBA00022741"/>
    </source>
</evidence>
<dbReference type="Gene3D" id="3.40.50.620">
    <property type="entry name" value="HUPs"/>
    <property type="match status" value="2"/>
</dbReference>
<evidence type="ECO:0000313" key="13">
    <source>
        <dbReference type="EMBL" id="SVA41921.1"/>
    </source>
</evidence>
<dbReference type="InterPro" id="IPR014729">
    <property type="entry name" value="Rossmann-like_a/b/a_fold"/>
</dbReference>
<dbReference type="InterPro" id="IPR008925">
    <property type="entry name" value="aa_tRNA-synth_I_cd-bd_sf"/>
</dbReference>
<evidence type="ECO:0000256" key="12">
    <source>
        <dbReference type="ARBA" id="ARBA00048573"/>
    </source>
</evidence>